<sequence length="69" mass="7573">MKTPSSKMLTTCSATPLTSLNNTPLKASTNRKRDKVNKLQRLAALQQAGIEKVSEPRSSLSLFLNSLKK</sequence>
<feature type="region of interest" description="Disordered" evidence="1">
    <location>
        <begin position="1"/>
        <end position="34"/>
    </location>
</feature>
<evidence type="ECO:0000313" key="3">
    <source>
        <dbReference type="WBParaSite" id="ACRNAN_Path_760.g2875.t1"/>
    </source>
</evidence>
<protein>
    <submittedName>
        <fullName evidence="3">Uncharacterized protein</fullName>
    </submittedName>
</protein>
<evidence type="ECO:0000313" key="2">
    <source>
        <dbReference type="Proteomes" id="UP000887540"/>
    </source>
</evidence>
<organism evidence="2 3">
    <name type="scientific">Acrobeloides nanus</name>
    <dbReference type="NCBI Taxonomy" id="290746"/>
    <lineage>
        <taxon>Eukaryota</taxon>
        <taxon>Metazoa</taxon>
        <taxon>Ecdysozoa</taxon>
        <taxon>Nematoda</taxon>
        <taxon>Chromadorea</taxon>
        <taxon>Rhabditida</taxon>
        <taxon>Tylenchina</taxon>
        <taxon>Cephalobomorpha</taxon>
        <taxon>Cephaloboidea</taxon>
        <taxon>Cephalobidae</taxon>
        <taxon>Acrobeloides</taxon>
    </lineage>
</organism>
<dbReference type="Proteomes" id="UP000887540">
    <property type="component" value="Unplaced"/>
</dbReference>
<dbReference type="AlphaFoldDB" id="A0A914CBI3"/>
<feature type="compositionally biased region" description="Polar residues" evidence="1">
    <location>
        <begin position="1"/>
        <end position="28"/>
    </location>
</feature>
<reference evidence="3" key="1">
    <citation type="submission" date="2022-11" db="UniProtKB">
        <authorList>
            <consortium name="WormBaseParasite"/>
        </authorList>
    </citation>
    <scope>IDENTIFICATION</scope>
</reference>
<keyword evidence="2" id="KW-1185">Reference proteome</keyword>
<proteinExistence type="predicted"/>
<dbReference type="WBParaSite" id="ACRNAN_Path_760.g2875.t1">
    <property type="protein sequence ID" value="ACRNAN_Path_760.g2875.t1"/>
    <property type="gene ID" value="ACRNAN_Path_760.g2875"/>
</dbReference>
<name>A0A914CBI3_9BILA</name>
<evidence type="ECO:0000256" key="1">
    <source>
        <dbReference type="SAM" id="MobiDB-lite"/>
    </source>
</evidence>
<accession>A0A914CBI3</accession>